<dbReference type="Pfam" id="PF22042">
    <property type="entry name" value="EF-G_D2"/>
    <property type="match status" value="1"/>
</dbReference>
<dbReference type="GO" id="GO:0003743">
    <property type="term" value="F:translation initiation factor activity"/>
    <property type="evidence" value="ECO:0007669"/>
    <property type="project" value="UniProtKB-KW"/>
</dbReference>
<reference evidence="4 5" key="1">
    <citation type="journal article" date="2017" name="Appl. Environ. Microbiol.">
        <title>Parallel evolution of two clades of a major Atlantic endemic Vibrio parahaemolyticus pathogen lineage by independent acquisition of related pathogenicity islands.</title>
        <authorList>
            <person name="Xu F."/>
            <person name="Gonzalez-Escalona N."/>
            <person name="Drees K.P."/>
            <person name="Sebra R.P."/>
            <person name="Cooper V.S."/>
            <person name="Jones S.H."/>
            <person name="Whistler C.A."/>
        </authorList>
    </citation>
    <scope>NUCLEOTIDE SEQUENCE [LARGE SCALE GENOMIC DNA]</scope>
    <source>
        <strain evidence="4 5">MAVP-3</strain>
    </source>
</reference>
<organism evidence="4 5">
    <name type="scientific">Vibrio parahaemolyticus</name>
    <dbReference type="NCBI Taxonomy" id="670"/>
    <lineage>
        <taxon>Bacteria</taxon>
        <taxon>Pseudomonadati</taxon>
        <taxon>Pseudomonadota</taxon>
        <taxon>Gammaproteobacteria</taxon>
        <taxon>Vibrionales</taxon>
        <taxon>Vibrionaceae</taxon>
        <taxon>Vibrio</taxon>
    </lineage>
</organism>
<dbReference type="GO" id="GO:0005525">
    <property type="term" value="F:GTP binding"/>
    <property type="evidence" value="ECO:0007669"/>
    <property type="project" value="UniProtKB-KW"/>
</dbReference>
<dbReference type="CDD" id="cd03702">
    <property type="entry name" value="IF2_mtIF2_II"/>
    <property type="match status" value="1"/>
</dbReference>
<keyword evidence="4" id="KW-0396">Initiation factor</keyword>
<feature type="non-terminal residue" evidence="4">
    <location>
        <position position="118"/>
    </location>
</feature>
<gene>
    <name evidence="4" type="ORF">CA163_24295</name>
</gene>
<keyword evidence="2" id="KW-0342">GTP-binding</keyword>
<evidence type="ECO:0000313" key="4">
    <source>
        <dbReference type="EMBL" id="OXE30256.1"/>
    </source>
</evidence>
<evidence type="ECO:0000313" key="5">
    <source>
        <dbReference type="Proteomes" id="UP000214596"/>
    </source>
</evidence>
<keyword evidence="1" id="KW-0547">Nucleotide-binding</keyword>
<dbReference type="InterPro" id="IPR044145">
    <property type="entry name" value="IF2_II"/>
</dbReference>
<feature type="non-terminal residue" evidence="4">
    <location>
        <position position="1"/>
    </location>
</feature>
<comment type="caution">
    <text evidence="4">The sequence shown here is derived from an EMBL/GenBank/DDBJ whole genome shotgun (WGS) entry which is preliminary data.</text>
</comment>
<dbReference type="AlphaFoldDB" id="A0A227J579"/>
<evidence type="ECO:0000259" key="3">
    <source>
        <dbReference type="Pfam" id="PF22042"/>
    </source>
</evidence>
<dbReference type="Gene3D" id="2.40.30.10">
    <property type="entry name" value="Translation factors"/>
    <property type="match status" value="1"/>
</dbReference>
<keyword evidence="4" id="KW-0648">Protein biosynthesis</keyword>
<dbReference type="PANTHER" id="PTHR43381:SF5">
    <property type="entry name" value="TR-TYPE G DOMAIN-CONTAINING PROTEIN"/>
    <property type="match status" value="1"/>
</dbReference>
<name>A0A227J579_VIBPH</name>
<dbReference type="GO" id="GO:0005829">
    <property type="term" value="C:cytosol"/>
    <property type="evidence" value="ECO:0007669"/>
    <property type="project" value="TreeGrafter"/>
</dbReference>
<protein>
    <submittedName>
        <fullName evidence="4">Translation initiation factor IF-2</fullName>
    </submittedName>
</protein>
<dbReference type="EMBL" id="NIXT01002396">
    <property type="protein sequence ID" value="OXE30256.1"/>
    <property type="molecule type" value="Genomic_DNA"/>
</dbReference>
<sequence>ESRLDKGRGPVATVLVQSGTLHKGDIVLCGQEYGRVRAMRDELGQEITEAGPSIPVEILGLSGVPASGDEATVVRDERKAREVANYRAGKFREVKLARQQKSKLENMFSNMTAGEVAE</sequence>
<evidence type="ECO:0000256" key="2">
    <source>
        <dbReference type="ARBA" id="ARBA00023134"/>
    </source>
</evidence>
<dbReference type="PANTHER" id="PTHR43381">
    <property type="entry name" value="TRANSLATION INITIATION FACTOR IF-2-RELATED"/>
    <property type="match status" value="1"/>
</dbReference>
<accession>A0A227J579</accession>
<dbReference type="Proteomes" id="UP000214596">
    <property type="component" value="Unassembled WGS sequence"/>
</dbReference>
<feature type="domain" description="Elongation factor G-like" evidence="3">
    <location>
        <begin position="1"/>
        <end position="73"/>
    </location>
</feature>
<dbReference type="InterPro" id="IPR015760">
    <property type="entry name" value="TIF_IF2"/>
</dbReference>
<evidence type="ECO:0000256" key="1">
    <source>
        <dbReference type="ARBA" id="ARBA00022741"/>
    </source>
</evidence>
<dbReference type="FunFam" id="2.40.30.10:FF:000007">
    <property type="entry name" value="Translation initiation factor IF-2"/>
    <property type="match status" value="1"/>
</dbReference>
<proteinExistence type="predicted"/>
<dbReference type="InterPro" id="IPR053905">
    <property type="entry name" value="EF-G-like_DII"/>
</dbReference>
<dbReference type="SUPFAM" id="SSF50447">
    <property type="entry name" value="Translation proteins"/>
    <property type="match status" value="1"/>
</dbReference>
<dbReference type="InterPro" id="IPR009000">
    <property type="entry name" value="Transl_B-barrel_sf"/>
</dbReference>